<dbReference type="EMBL" id="GBXM01076300">
    <property type="protein sequence ID" value="JAH32277.1"/>
    <property type="molecule type" value="Transcribed_RNA"/>
</dbReference>
<sequence>MTGEADQGSYLTFLTRPPCPINWIST</sequence>
<name>A0A0E9RTV8_ANGAN</name>
<evidence type="ECO:0000313" key="1">
    <source>
        <dbReference type="EMBL" id="JAH32277.1"/>
    </source>
</evidence>
<proteinExistence type="predicted"/>
<organism evidence="1">
    <name type="scientific">Anguilla anguilla</name>
    <name type="common">European freshwater eel</name>
    <name type="synonym">Muraena anguilla</name>
    <dbReference type="NCBI Taxonomy" id="7936"/>
    <lineage>
        <taxon>Eukaryota</taxon>
        <taxon>Metazoa</taxon>
        <taxon>Chordata</taxon>
        <taxon>Craniata</taxon>
        <taxon>Vertebrata</taxon>
        <taxon>Euteleostomi</taxon>
        <taxon>Actinopterygii</taxon>
        <taxon>Neopterygii</taxon>
        <taxon>Teleostei</taxon>
        <taxon>Anguilliformes</taxon>
        <taxon>Anguillidae</taxon>
        <taxon>Anguilla</taxon>
    </lineage>
</organism>
<dbReference type="AlphaFoldDB" id="A0A0E9RTV8"/>
<reference evidence="1" key="1">
    <citation type="submission" date="2014-11" db="EMBL/GenBank/DDBJ databases">
        <authorList>
            <person name="Amaro Gonzalez C."/>
        </authorList>
    </citation>
    <scope>NUCLEOTIDE SEQUENCE</scope>
</reference>
<protein>
    <submittedName>
        <fullName evidence="1">Uncharacterized protein</fullName>
    </submittedName>
</protein>
<accession>A0A0E9RTV8</accession>
<reference evidence="1" key="2">
    <citation type="journal article" date="2015" name="Fish Shellfish Immunol.">
        <title>Early steps in the European eel (Anguilla anguilla)-Vibrio vulnificus interaction in the gills: Role of the RtxA13 toxin.</title>
        <authorList>
            <person name="Callol A."/>
            <person name="Pajuelo D."/>
            <person name="Ebbesson L."/>
            <person name="Teles M."/>
            <person name="MacKenzie S."/>
            <person name="Amaro C."/>
        </authorList>
    </citation>
    <scope>NUCLEOTIDE SEQUENCE</scope>
</reference>